<keyword evidence="3" id="KW-1185">Reference proteome</keyword>
<proteinExistence type="predicted"/>
<feature type="transmembrane region" description="Helical" evidence="1">
    <location>
        <begin position="20"/>
        <end position="41"/>
    </location>
</feature>
<evidence type="ECO:0000256" key="1">
    <source>
        <dbReference type="SAM" id="Phobius"/>
    </source>
</evidence>
<dbReference type="PIRSF" id="PIRSF021383">
    <property type="entry name" value="YunB"/>
    <property type="match status" value="1"/>
</dbReference>
<organism evidence="2 3">
    <name type="scientific">Lysinibacillus telephonicus</name>
    <dbReference type="NCBI Taxonomy" id="1714840"/>
    <lineage>
        <taxon>Bacteria</taxon>
        <taxon>Bacillati</taxon>
        <taxon>Bacillota</taxon>
        <taxon>Bacilli</taxon>
        <taxon>Bacillales</taxon>
        <taxon>Bacillaceae</taxon>
        <taxon>Lysinibacillus</taxon>
    </lineage>
</organism>
<dbReference type="AlphaFoldDB" id="A0A3S0KJC3"/>
<dbReference type="NCBIfam" id="TIGR02832">
    <property type="entry name" value="spo_yunB"/>
    <property type="match status" value="1"/>
</dbReference>
<dbReference type="EMBL" id="RXNR01000023">
    <property type="protein sequence ID" value="RTQ93086.1"/>
    <property type="molecule type" value="Genomic_DNA"/>
</dbReference>
<keyword evidence="1" id="KW-0812">Transmembrane</keyword>
<comment type="caution">
    <text evidence="2">The sequence shown here is derived from an EMBL/GenBank/DDBJ whole genome shotgun (WGS) entry which is preliminary data.</text>
</comment>
<dbReference type="Pfam" id="PF09560">
    <property type="entry name" value="Spore_YunB"/>
    <property type="match status" value="1"/>
</dbReference>
<keyword evidence="1" id="KW-1133">Transmembrane helix</keyword>
<dbReference type="RefSeq" id="WP_126294260.1">
    <property type="nucleotide sequence ID" value="NZ_CP155468.1"/>
</dbReference>
<keyword evidence="1" id="KW-0472">Membrane</keyword>
<dbReference type="OrthoDB" id="1649278at2"/>
<evidence type="ECO:0000313" key="3">
    <source>
        <dbReference type="Proteomes" id="UP000276349"/>
    </source>
</evidence>
<evidence type="ECO:0000313" key="2">
    <source>
        <dbReference type="EMBL" id="RTQ93086.1"/>
    </source>
</evidence>
<gene>
    <name evidence="2" type="primary">yunB</name>
    <name evidence="2" type="ORF">EKG35_09725</name>
</gene>
<dbReference type="InterPro" id="IPR014197">
    <property type="entry name" value="Sporulation_prot_YunB"/>
</dbReference>
<dbReference type="Proteomes" id="UP000276349">
    <property type="component" value="Unassembled WGS sequence"/>
</dbReference>
<sequence>MFYRQPRKMKFYKRKRRRKLNRFTLFIASFVIAVTFFLYILNARLMPTYLEYAEVQTFKIASHVVSKAINARTSRVLDINEIIEDLPSESDYMLTTRFNTEIINQVRAETVTLVKEHLELAEQGDLSQLPDLENVEYDVSEIQKGDGIVFFVPIAQALNLPLLGNLGPRVPIRFHIIGNVASDVSKSIEEFGINNAMVEVNIDLKVNVQIIIPFASKQSTVEQSIPVAIGLVRSQVPNIYTNGGDGAQPSIEVPVPYDGQ</sequence>
<accession>A0A3S0KJC3</accession>
<name>A0A3S0KJC3_9BACI</name>
<protein>
    <submittedName>
        <fullName evidence="2">Sporulation protein YunB</fullName>
    </submittedName>
</protein>
<reference evidence="2 3" key="1">
    <citation type="submission" date="2018-12" db="EMBL/GenBank/DDBJ databases">
        <authorList>
            <person name="Yu L."/>
        </authorList>
    </citation>
    <scope>NUCLEOTIDE SEQUENCE [LARGE SCALE GENOMIC DNA]</scope>
    <source>
        <strain evidence="2 3">S5H2222</strain>
    </source>
</reference>